<feature type="non-terminal residue" evidence="1">
    <location>
        <position position="123"/>
    </location>
</feature>
<name>X1W1C1_9ZZZZ</name>
<proteinExistence type="predicted"/>
<dbReference type="AlphaFoldDB" id="X1W1C1"/>
<protein>
    <submittedName>
        <fullName evidence="1">Uncharacterized protein</fullName>
    </submittedName>
</protein>
<dbReference type="EMBL" id="BARW01038283">
    <property type="protein sequence ID" value="GAJ21695.1"/>
    <property type="molecule type" value="Genomic_DNA"/>
</dbReference>
<reference evidence="1" key="1">
    <citation type="journal article" date="2014" name="Front. Microbiol.">
        <title>High frequency of phylogenetically diverse reductive dehalogenase-homologous genes in deep subseafloor sedimentary metagenomes.</title>
        <authorList>
            <person name="Kawai M."/>
            <person name="Futagami T."/>
            <person name="Toyoda A."/>
            <person name="Takaki Y."/>
            <person name="Nishi S."/>
            <person name="Hori S."/>
            <person name="Arai W."/>
            <person name="Tsubouchi T."/>
            <person name="Morono Y."/>
            <person name="Uchiyama I."/>
            <person name="Ito T."/>
            <person name="Fujiyama A."/>
            <person name="Inagaki F."/>
            <person name="Takami H."/>
        </authorList>
    </citation>
    <scope>NUCLEOTIDE SEQUENCE</scope>
    <source>
        <strain evidence="1">Expedition CK06-06</strain>
    </source>
</reference>
<sequence length="123" mass="14133">MSKQKTEIIKSIVLSVFDEDGPTPKIYWPSNMDESSRLLIAMKTISLLMGDSVYQNSTSTEEVNYFGILPFPDLKLNGLTYFFLIYDPEARGNAKAATITVLINEEDRVFFYENMKYLRVIID</sequence>
<gene>
    <name evidence="1" type="ORF">S12H4_58809</name>
</gene>
<organism evidence="1">
    <name type="scientific">marine sediment metagenome</name>
    <dbReference type="NCBI Taxonomy" id="412755"/>
    <lineage>
        <taxon>unclassified sequences</taxon>
        <taxon>metagenomes</taxon>
        <taxon>ecological metagenomes</taxon>
    </lineage>
</organism>
<evidence type="ECO:0000313" key="1">
    <source>
        <dbReference type="EMBL" id="GAJ21695.1"/>
    </source>
</evidence>
<comment type="caution">
    <text evidence="1">The sequence shown here is derived from an EMBL/GenBank/DDBJ whole genome shotgun (WGS) entry which is preliminary data.</text>
</comment>
<accession>X1W1C1</accession>